<comment type="caution">
    <text evidence="3">The sequence shown here is derived from an EMBL/GenBank/DDBJ whole genome shotgun (WGS) entry which is preliminary data.</text>
</comment>
<dbReference type="RefSeq" id="WP_238020661.1">
    <property type="nucleotide sequence ID" value="NZ_JAIFZM010000012.1"/>
</dbReference>
<evidence type="ECO:0000313" key="4">
    <source>
        <dbReference type="Proteomes" id="UP001199631"/>
    </source>
</evidence>
<dbReference type="SUPFAM" id="SSF56059">
    <property type="entry name" value="Glutathione synthetase ATP-binding domain-like"/>
    <property type="match status" value="2"/>
</dbReference>
<protein>
    <submittedName>
        <fullName evidence="3">YheC/YheD family protein</fullName>
    </submittedName>
</protein>
<reference evidence="3 4" key="1">
    <citation type="journal article" date="2022" name="Evol. Bioinform. Online">
        <title>Draft Genome Sequence of Oceanobacillus jordanicus Strain GSFE11, a Halotolerant Plant Growth-Promoting Bacterial Endophyte Isolated From the Jordan Valley.</title>
        <authorList>
            <person name="Alhindi T."/>
            <person name="Albdaiwi R."/>
        </authorList>
    </citation>
    <scope>NUCLEOTIDE SEQUENCE [LARGE SCALE GENOMIC DNA]</scope>
    <source>
        <strain evidence="3 4">GSFE11</strain>
    </source>
</reference>
<name>A0AAW5B9W3_9BACI</name>
<proteinExistence type="predicted"/>
<dbReference type="Proteomes" id="UP001199631">
    <property type="component" value="Unassembled WGS sequence"/>
</dbReference>
<evidence type="ECO:0000259" key="2">
    <source>
        <dbReference type="PROSITE" id="PS50975"/>
    </source>
</evidence>
<organism evidence="3 4">
    <name type="scientific">Oceanobacillus jordanicus</name>
    <dbReference type="NCBI Taxonomy" id="2867266"/>
    <lineage>
        <taxon>Bacteria</taxon>
        <taxon>Bacillati</taxon>
        <taxon>Bacillota</taxon>
        <taxon>Bacilli</taxon>
        <taxon>Bacillales</taxon>
        <taxon>Bacillaceae</taxon>
        <taxon>Oceanobacillus</taxon>
    </lineage>
</organism>
<dbReference type="GO" id="GO:0005737">
    <property type="term" value="C:cytoplasm"/>
    <property type="evidence" value="ECO:0007669"/>
    <property type="project" value="TreeGrafter"/>
</dbReference>
<dbReference type="InterPro" id="IPR011761">
    <property type="entry name" value="ATP-grasp"/>
</dbReference>
<dbReference type="Pfam" id="PF26154">
    <property type="entry name" value="DUF8042"/>
    <property type="match status" value="1"/>
</dbReference>
<dbReference type="GO" id="GO:0009432">
    <property type="term" value="P:SOS response"/>
    <property type="evidence" value="ECO:0007669"/>
    <property type="project" value="TreeGrafter"/>
</dbReference>
<dbReference type="Gene3D" id="3.30.470.20">
    <property type="entry name" value="ATP-grasp fold, B domain"/>
    <property type="match status" value="2"/>
</dbReference>
<dbReference type="InterPro" id="IPR058355">
    <property type="entry name" value="DUF8042"/>
</dbReference>
<keyword evidence="4" id="KW-1185">Reference proteome</keyword>
<keyword evidence="1" id="KW-0067">ATP-binding</keyword>
<evidence type="ECO:0000256" key="1">
    <source>
        <dbReference type="PROSITE-ProRule" id="PRU00409"/>
    </source>
</evidence>
<dbReference type="AlphaFoldDB" id="A0AAW5B9W3"/>
<dbReference type="InterPro" id="IPR026838">
    <property type="entry name" value="YheC/D"/>
</dbReference>
<dbReference type="PANTHER" id="PTHR21621:SF0">
    <property type="entry name" value="BETA-CITRYLGLUTAMATE SYNTHASE B-RELATED"/>
    <property type="match status" value="1"/>
</dbReference>
<sequence>MEKLNDKKNFQIINIISTLIEATDHFSKLIKQNELNQSIHMFSSIVEGVSTIEKALNANQLSKESKMEKDKIEHSLLLIAQALEKRQMIKVSEIIQFSLAPQLKRLEKIYEVELPVLSQGKIVVGVYYGAMSPRQVYPKERIDALVEEATNQQVQVVFFCLSDVNIEEKLIHGEIYKNGNWIRESVEYPHSIYNVDMVSRGRQTPIERKLRSEIPFTNFGLGNKFLLPKRLVKYKRFAELLVPFKGITKEDVVYDFLNDKSKAVIKPIHGSQGRDIYFIEKKRNHFSILEGKKERILGQQKFSDWVQHTLLQKNRKYIIQNYIESRTHESEPFDIRAHVQKNYEGKWTLTNIYPRVGNKKSILSNISRGGRTESLDTFLKTEFESKGEQYSKDLKELALDLTHHLDKLFGFALSDLGIDLTIDQSGRFWMHEVNNGPQTKYHEKDWAKNIIGYAKYVAENGIYSTNEFQNGRKLKDQFNSKASKLAVANLSKNKVAIGMLTPQGEDDKLATACAYVANYEGSNFYYFSPKDVDYDTGLIRGYFYENKEWTPKIVPYPDVIYDRLRLRGTGYYNEIYGEFEGIPITNEFYGNSISKLEVYDKLQETGELNEVIIPYQKVTRTKDILDFIARYEAVIVKPEVGSFARGVHLIEKQDSGQYLVAEKDNKQVYSELALAKFLRKILEEGSFLVQKYIETRTKEGNPFDIRVHMMKNGKNNWDFVTIYPRIGLNYATIMSMNSGGYTGKLVGFLKRNFPNNRIEKIEESIKDAALNVTNTFSSLYEENFNEIAFDFALDKNAIPYLIEVNINKPGITVFEFDLARYAIPNAIHIAKQHEGMSIN</sequence>
<dbReference type="PANTHER" id="PTHR21621">
    <property type="entry name" value="RIBOSOMAL PROTEIN S6 MODIFICATION PROTEIN"/>
    <property type="match status" value="1"/>
</dbReference>
<feature type="domain" description="ATP-grasp" evidence="2">
    <location>
        <begin position="605"/>
        <end position="838"/>
    </location>
</feature>
<dbReference type="Pfam" id="PF14398">
    <property type="entry name" value="ATPgrasp_YheCD"/>
    <property type="match status" value="2"/>
</dbReference>
<dbReference type="PROSITE" id="PS50975">
    <property type="entry name" value="ATP_GRASP"/>
    <property type="match status" value="1"/>
</dbReference>
<dbReference type="EMBL" id="JAIFZM010000012">
    <property type="protein sequence ID" value="MCG3420303.1"/>
    <property type="molecule type" value="Genomic_DNA"/>
</dbReference>
<gene>
    <name evidence="3" type="ORF">K3T81_14255</name>
</gene>
<dbReference type="GO" id="GO:0018169">
    <property type="term" value="F:ribosomal S6-glutamic acid ligase activity"/>
    <property type="evidence" value="ECO:0007669"/>
    <property type="project" value="TreeGrafter"/>
</dbReference>
<dbReference type="GO" id="GO:0005524">
    <property type="term" value="F:ATP binding"/>
    <property type="evidence" value="ECO:0007669"/>
    <property type="project" value="UniProtKB-UniRule"/>
</dbReference>
<keyword evidence="1" id="KW-0547">Nucleotide-binding</keyword>
<dbReference type="GO" id="GO:0046872">
    <property type="term" value="F:metal ion binding"/>
    <property type="evidence" value="ECO:0007669"/>
    <property type="project" value="InterPro"/>
</dbReference>
<evidence type="ECO:0000313" key="3">
    <source>
        <dbReference type="EMBL" id="MCG3420303.1"/>
    </source>
</evidence>
<accession>A0AAW5B9W3</accession>